<dbReference type="PROSITE" id="PS51725">
    <property type="entry name" value="ABM"/>
    <property type="match status" value="2"/>
</dbReference>
<dbReference type="PANTHER" id="PTHR33336:SF15">
    <property type="entry name" value="ABM DOMAIN-CONTAINING PROTEIN"/>
    <property type="match status" value="1"/>
</dbReference>
<keyword evidence="2" id="KW-0503">Monooxygenase</keyword>
<dbReference type="RefSeq" id="WP_377584359.1">
    <property type="nucleotide sequence ID" value="NZ_JBHTKA010000013.1"/>
</dbReference>
<protein>
    <submittedName>
        <fullName evidence="2">Antibiotic biosynthesis monooxygenase</fullName>
    </submittedName>
</protein>
<feature type="domain" description="ABM" evidence="1">
    <location>
        <begin position="162"/>
        <end position="257"/>
    </location>
</feature>
<feature type="domain" description="ABM" evidence="1">
    <location>
        <begin position="51"/>
        <end position="140"/>
    </location>
</feature>
<dbReference type="InterPro" id="IPR007138">
    <property type="entry name" value="ABM_dom"/>
</dbReference>
<dbReference type="Proteomes" id="UP001597112">
    <property type="component" value="Unassembled WGS sequence"/>
</dbReference>
<name>A0ABW3KC04_9BACT</name>
<evidence type="ECO:0000313" key="3">
    <source>
        <dbReference type="Proteomes" id="UP001597112"/>
    </source>
</evidence>
<keyword evidence="3" id="KW-1185">Reference proteome</keyword>
<evidence type="ECO:0000313" key="2">
    <source>
        <dbReference type="EMBL" id="MFD1002751.1"/>
    </source>
</evidence>
<dbReference type="GO" id="GO:0004497">
    <property type="term" value="F:monooxygenase activity"/>
    <property type="evidence" value="ECO:0007669"/>
    <property type="project" value="UniProtKB-KW"/>
</dbReference>
<evidence type="ECO:0000259" key="1">
    <source>
        <dbReference type="PROSITE" id="PS51725"/>
    </source>
</evidence>
<reference evidence="3" key="1">
    <citation type="journal article" date="2019" name="Int. J. Syst. Evol. Microbiol.">
        <title>The Global Catalogue of Microorganisms (GCM) 10K type strain sequencing project: providing services to taxonomists for standard genome sequencing and annotation.</title>
        <authorList>
            <consortium name="The Broad Institute Genomics Platform"/>
            <consortium name="The Broad Institute Genome Sequencing Center for Infectious Disease"/>
            <person name="Wu L."/>
            <person name="Ma J."/>
        </authorList>
    </citation>
    <scope>NUCLEOTIDE SEQUENCE [LARGE SCALE GENOMIC DNA]</scope>
    <source>
        <strain evidence="3">CCUG 58938</strain>
    </source>
</reference>
<comment type="caution">
    <text evidence="2">The sequence shown here is derived from an EMBL/GenBank/DDBJ whole genome shotgun (WGS) entry which is preliminary data.</text>
</comment>
<accession>A0ABW3KC04</accession>
<dbReference type="InterPro" id="IPR011008">
    <property type="entry name" value="Dimeric_a/b-barrel"/>
</dbReference>
<dbReference type="SUPFAM" id="SSF54909">
    <property type="entry name" value="Dimeric alpha+beta barrel"/>
    <property type="match status" value="2"/>
</dbReference>
<keyword evidence="2" id="KW-0560">Oxidoreductase</keyword>
<sequence>MDSLISFLRNRVVIILTMLALLCQVNAKGQGSYEAGGGKSIRDQPGNNNFVARLTRYDVKPDHQTAFSKAVSDFVHHSLNQQSNVLSEAYYEQGDHSVLWIIERWNSKIELERARKSPFFKAIDSLAKNALSKPAQKIDVKDLEPISKQQWRGVVRKTDAPITIMLFVDAKGGTEHNFKTVYHTAMPQFRSEPGVITYQLSQLEADSSQFVTYEKFRNEDAFQYHLKFPPIQPVIDYLNTSIKKQPFQDGLHKLIEFAPVIRE</sequence>
<dbReference type="InterPro" id="IPR050744">
    <property type="entry name" value="AI-2_Isomerase_LsrG"/>
</dbReference>
<dbReference type="PANTHER" id="PTHR33336">
    <property type="entry name" value="QUINOL MONOOXYGENASE YGIN-RELATED"/>
    <property type="match status" value="1"/>
</dbReference>
<gene>
    <name evidence="2" type="ORF">ACFQ21_25725</name>
</gene>
<dbReference type="Gene3D" id="3.30.70.100">
    <property type="match status" value="1"/>
</dbReference>
<dbReference type="Pfam" id="PF03992">
    <property type="entry name" value="ABM"/>
    <property type="match status" value="2"/>
</dbReference>
<organism evidence="2 3">
    <name type="scientific">Ohtaekwangia kribbensis</name>
    <dbReference type="NCBI Taxonomy" id="688913"/>
    <lineage>
        <taxon>Bacteria</taxon>
        <taxon>Pseudomonadati</taxon>
        <taxon>Bacteroidota</taxon>
        <taxon>Cytophagia</taxon>
        <taxon>Cytophagales</taxon>
        <taxon>Fulvivirgaceae</taxon>
        <taxon>Ohtaekwangia</taxon>
    </lineage>
</organism>
<proteinExistence type="predicted"/>
<dbReference type="EMBL" id="JBHTKA010000013">
    <property type="protein sequence ID" value="MFD1002751.1"/>
    <property type="molecule type" value="Genomic_DNA"/>
</dbReference>